<name>A0A0X8VC82_ANAPI</name>
<dbReference type="Pfam" id="PF08486">
    <property type="entry name" value="SpoIID"/>
    <property type="match status" value="1"/>
</dbReference>
<dbReference type="OrthoDB" id="9794671at2"/>
<dbReference type="EMBL" id="FQUA01000002">
    <property type="protein sequence ID" value="SHE44742.1"/>
    <property type="molecule type" value="Genomic_DNA"/>
</dbReference>
<dbReference type="InterPro" id="IPR013486">
    <property type="entry name" value="SpoIID/LytB"/>
</dbReference>
<reference evidence="6" key="2">
    <citation type="submission" date="2016-01" db="EMBL/GenBank/DDBJ databases">
        <authorList>
            <person name="Poehlein A."/>
            <person name="Schlien K."/>
            <person name="Gottschalk G."/>
            <person name="Buckel W."/>
            <person name="Daniel R."/>
        </authorList>
    </citation>
    <scope>NUCLEOTIDE SEQUENCE [LARGE SCALE GENOMIC DNA]</scope>
    <source>
        <strain evidence="6">X2</strain>
    </source>
</reference>
<keyword evidence="2" id="KW-0732">Signal</keyword>
<proteinExistence type="predicted"/>
<dbReference type="InterPro" id="IPR013693">
    <property type="entry name" value="SpoIID/LytB_N"/>
</dbReference>
<sequence length="767" mass="83665">MKRLLIWILAIGLLLGGCSGAPPTEPKGQAAQGAIGDDIPITRGQAAKMLALAFYTPQEIKNLPQDTSFPDVAKDDWAYPYINAAVELNFFSGDGEGFRPNDDLLLWEAQILMDRVAPDYEKRMVLTDDNKEMAVAYSLWTQLFEKALMSRRGEDSIFSYGIKKETQVLFTNGEENLFDGGIYGSDGYNLTAYIDEKISFWQKDGEIIGLLSVDEVTPTIQNIYCRKEGNQIIVTGAGEKAYNFEGTDFEPGLCNVTIENGKASVREGTKLSGEVIKRVDNKEIYLSSKGKMQWSENFRVYGQDLSCLNQNALICGTDLADFYVLDDTIMGAVIQKDVVPEKIRVLLGGGLQESVTIKGAEGFSLSNGVGEKDFSSGTATLTADLAWFDHGIVTVSGKVRMTFNGGEERAYSGLIEMERIGDKIAIINELPMEEYLLGVVPYEMPVRFGQAALEAQAICARSYAYNQFYANAYGHYGAHVTDTVASQVFMGSDTAPEAEKAVSATAGMCVVAGDRVAQTYFYSTSCGYGAKDTDVWSADATFSGNSKTYLQGQAYGVTQEVPKTEEEWLAFWQNWQMDGYDKSSAWYRWKVYYSAGQLGEITEKTFANISASNGALIKVKQNDGSWKAEPPKGLGKLIGISVAERGDGGIIKVLEMNFENGAVQVFTENAIRKVLSPTKLTIGETINLQRISGGTLTGQIMLPSAFFAIKEMKNSEGVLTGIALYGGGCGHGVGLSQYGAKELAAQGLKGEEIIQKYFPGTTVEKVM</sequence>
<evidence type="ECO:0000313" key="6">
    <source>
        <dbReference type="Proteomes" id="UP000068026"/>
    </source>
</evidence>
<dbReference type="PROSITE" id="PS51257">
    <property type="entry name" value="PROKAR_LIPOPROTEIN"/>
    <property type="match status" value="1"/>
</dbReference>
<keyword evidence="1" id="KW-0677">Repeat</keyword>
<reference evidence="5" key="3">
    <citation type="submission" date="2016-11" db="EMBL/GenBank/DDBJ databases">
        <authorList>
            <person name="Varghese N."/>
            <person name="Submissions S."/>
        </authorList>
    </citation>
    <scope>NUCLEOTIDE SEQUENCE</scope>
    <source>
        <strain evidence="5">DSM 1682</strain>
    </source>
</reference>
<dbReference type="GO" id="GO:0030435">
    <property type="term" value="P:sporulation resulting in formation of a cellular spore"/>
    <property type="evidence" value="ECO:0007669"/>
    <property type="project" value="InterPro"/>
</dbReference>
<reference evidence="4 6" key="1">
    <citation type="journal article" date="2016" name="Genome Announc.">
        <title>Complete Genome Sequence of the Amino Acid-Fermenting Clostridium propionicum X2 (DSM 1682).</title>
        <authorList>
            <person name="Poehlein A."/>
            <person name="Schlien K."/>
            <person name="Chowdhury N.P."/>
            <person name="Gottschalk G."/>
            <person name="Buckel W."/>
            <person name="Daniel R."/>
        </authorList>
    </citation>
    <scope>NUCLEOTIDE SEQUENCE [LARGE SCALE GENOMIC DNA]</scope>
    <source>
        <strain evidence="4 6">X2</strain>
    </source>
</reference>
<feature type="chain" id="PRO_5044547772" evidence="2">
    <location>
        <begin position="22"/>
        <end position="767"/>
    </location>
</feature>
<dbReference type="Proteomes" id="UP000184204">
    <property type="component" value="Unassembled WGS sequence"/>
</dbReference>
<dbReference type="Proteomes" id="UP000068026">
    <property type="component" value="Chromosome"/>
</dbReference>
<dbReference type="InterPro" id="IPR001119">
    <property type="entry name" value="SLH_dom"/>
</dbReference>
<evidence type="ECO:0000256" key="2">
    <source>
        <dbReference type="SAM" id="SignalP"/>
    </source>
</evidence>
<dbReference type="KEGG" id="cpro:CPRO_07340"/>
<dbReference type="RefSeq" id="WP_066047945.1">
    <property type="nucleotide sequence ID" value="NZ_CP014223.1"/>
</dbReference>
<keyword evidence="6" id="KW-1185">Reference proteome</keyword>
<reference evidence="7" key="4">
    <citation type="submission" date="2016-11" db="EMBL/GenBank/DDBJ databases">
        <authorList>
            <person name="Jaros S."/>
            <person name="Januszkiewicz K."/>
            <person name="Wedrychowicz H."/>
        </authorList>
    </citation>
    <scope>NUCLEOTIDE SEQUENCE [LARGE SCALE GENOMIC DNA]</scope>
    <source>
        <strain evidence="7">DSM 1682</strain>
    </source>
</reference>
<evidence type="ECO:0000313" key="5">
    <source>
        <dbReference type="EMBL" id="SHE44742.1"/>
    </source>
</evidence>
<protein>
    <submittedName>
        <fullName evidence="4">Amidase enhancer</fullName>
    </submittedName>
    <submittedName>
        <fullName evidence="5">SpoIID/LytB domain protein</fullName>
    </submittedName>
</protein>
<gene>
    <name evidence="4" type="primary">lytB_2</name>
    <name evidence="4" type="ORF">CPRO_07340</name>
    <name evidence="5" type="ORF">SAMN02745151_00745</name>
</gene>
<feature type="domain" description="SLH" evidence="3">
    <location>
        <begin position="65"/>
        <end position="127"/>
    </location>
</feature>
<evidence type="ECO:0000313" key="7">
    <source>
        <dbReference type="Proteomes" id="UP000184204"/>
    </source>
</evidence>
<evidence type="ECO:0000313" key="4">
    <source>
        <dbReference type="EMBL" id="AMJ40336.1"/>
    </source>
</evidence>
<feature type="signal peptide" evidence="2">
    <location>
        <begin position="1"/>
        <end position="21"/>
    </location>
</feature>
<dbReference type="PROSITE" id="PS51272">
    <property type="entry name" value="SLH"/>
    <property type="match status" value="1"/>
</dbReference>
<accession>A0A0X8VC82</accession>
<dbReference type="EMBL" id="CP014223">
    <property type="protein sequence ID" value="AMJ40336.1"/>
    <property type="molecule type" value="Genomic_DNA"/>
</dbReference>
<evidence type="ECO:0000256" key="1">
    <source>
        <dbReference type="ARBA" id="ARBA00022737"/>
    </source>
</evidence>
<evidence type="ECO:0000259" key="3">
    <source>
        <dbReference type="PROSITE" id="PS51272"/>
    </source>
</evidence>
<organism evidence="5 7">
    <name type="scientific">Anaerotignum propionicum DSM 1682</name>
    <dbReference type="NCBI Taxonomy" id="991789"/>
    <lineage>
        <taxon>Bacteria</taxon>
        <taxon>Bacillati</taxon>
        <taxon>Bacillota</taxon>
        <taxon>Clostridia</taxon>
        <taxon>Lachnospirales</taxon>
        <taxon>Anaerotignaceae</taxon>
        <taxon>Anaerotignum</taxon>
    </lineage>
</organism>
<dbReference type="AlphaFoldDB" id="A0A0X8VC82"/>
<dbReference type="Pfam" id="PF00395">
    <property type="entry name" value="SLH"/>
    <property type="match status" value="1"/>
</dbReference>
<dbReference type="NCBIfam" id="TIGR02669">
    <property type="entry name" value="SpoIID_LytB"/>
    <property type="match status" value="1"/>
</dbReference>